<proteinExistence type="predicted"/>
<dbReference type="Proteomes" id="UP001218218">
    <property type="component" value="Unassembled WGS sequence"/>
</dbReference>
<feature type="compositionally biased region" description="Low complexity" evidence="1">
    <location>
        <begin position="197"/>
        <end position="207"/>
    </location>
</feature>
<accession>A0AAD7E9B5</accession>
<reference evidence="2" key="1">
    <citation type="submission" date="2023-03" db="EMBL/GenBank/DDBJ databases">
        <title>Massive genome expansion in bonnet fungi (Mycena s.s.) driven by repeated elements and novel gene families across ecological guilds.</title>
        <authorList>
            <consortium name="Lawrence Berkeley National Laboratory"/>
            <person name="Harder C.B."/>
            <person name="Miyauchi S."/>
            <person name="Viragh M."/>
            <person name="Kuo A."/>
            <person name="Thoen E."/>
            <person name="Andreopoulos B."/>
            <person name="Lu D."/>
            <person name="Skrede I."/>
            <person name="Drula E."/>
            <person name="Henrissat B."/>
            <person name="Morin E."/>
            <person name="Kohler A."/>
            <person name="Barry K."/>
            <person name="LaButti K."/>
            <person name="Morin E."/>
            <person name="Salamov A."/>
            <person name="Lipzen A."/>
            <person name="Mereny Z."/>
            <person name="Hegedus B."/>
            <person name="Baldrian P."/>
            <person name="Stursova M."/>
            <person name="Weitz H."/>
            <person name="Taylor A."/>
            <person name="Grigoriev I.V."/>
            <person name="Nagy L.G."/>
            <person name="Martin F."/>
            <person name="Kauserud H."/>
        </authorList>
    </citation>
    <scope>NUCLEOTIDE SEQUENCE</scope>
    <source>
        <strain evidence="2">CBHHK002</strain>
    </source>
</reference>
<evidence type="ECO:0000256" key="1">
    <source>
        <dbReference type="SAM" id="MobiDB-lite"/>
    </source>
</evidence>
<sequence length="221" mass="23551">MLAILPGIHQKVRRHYAKTRSGVWDSRAGSIQSHTPCDVGTKVRPSTHQCPARVLGNPVVAAGEVEGGGDDGEARGVADARQERHRVEVYPVCVDRGERATHTWNAGIYFQEEAGRVSLFFPPHSVVQIYEAGGIGAVLFCGVLQAALDVIEPPSEAQCKERLVEGGAHYVALGAGEVRGVISDVSKKFADAPAPAKSPSLGKSSVSSKKRIFPSWSTISD</sequence>
<feature type="region of interest" description="Disordered" evidence="1">
    <location>
        <begin position="191"/>
        <end position="221"/>
    </location>
</feature>
<evidence type="ECO:0000313" key="2">
    <source>
        <dbReference type="EMBL" id="KAJ7303033.1"/>
    </source>
</evidence>
<organism evidence="2 3">
    <name type="scientific">Mycena albidolilacea</name>
    <dbReference type="NCBI Taxonomy" id="1033008"/>
    <lineage>
        <taxon>Eukaryota</taxon>
        <taxon>Fungi</taxon>
        <taxon>Dikarya</taxon>
        <taxon>Basidiomycota</taxon>
        <taxon>Agaricomycotina</taxon>
        <taxon>Agaricomycetes</taxon>
        <taxon>Agaricomycetidae</taxon>
        <taxon>Agaricales</taxon>
        <taxon>Marasmiineae</taxon>
        <taxon>Mycenaceae</taxon>
        <taxon>Mycena</taxon>
    </lineage>
</organism>
<protein>
    <submittedName>
        <fullName evidence="2">Uncharacterized protein</fullName>
    </submittedName>
</protein>
<keyword evidence="3" id="KW-1185">Reference proteome</keyword>
<comment type="caution">
    <text evidence="2">The sequence shown here is derived from an EMBL/GenBank/DDBJ whole genome shotgun (WGS) entry which is preliminary data.</text>
</comment>
<dbReference type="EMBL" id="JARIHO010000108">
    <property type="protein sequence ID" value="KAJ7303033.1"/>
    <property type="molecule type" value="Genomic_DNA"/>
</dbReference>
<gene>
    <name evidence="2" type="ORF">DFH08DRAFT_986626</name>
</gene>
<evidence type="ECO:0000313" key="3">
    <source>
        <dbReference type="Proteomes" id="UP001218218"/>
    </source>
</evidence>
<dbReference type="AlphaFoldDB" id="A0AAD7E9B5"/>
<name>A0AAD7E9B5_9AGAR</name>